<evidence type="ECO:0000256" key="8">
    <source>
        <dbReference type="SAM" id="Phobius"/>
    </source>
</evidence>
<evidence type="ECO:0000256" key="5">
    <source>
        <dbReference type="ARBA" id="ARBA00023136"/>
    </source>
</evidence>
<feature type="transmembrane region" description="Helical" evidence="8">
    <location>
        <begin position="533"/>
        <end position="559"/>
    </location>
</feature>
<feature type="transmembrane region" description="Helical" evidence="8">
    <location>
        <begin position="426"/>
        <end position="447"/>
    </location>
</feature>
<dbReference type="Gene3D" id="1.20.1250.20">
    <property type="entry name" value="MFS general substrate transporter like domains"/>
    <property type="match status" value="1"/>
</dbReference>
<feature type="transmembrane region" description="Helical" evidence="8">
    <location>
        <begin position="265"/>
        <end position="285"/>
    </location>
</feature>
<reference evidence="10" key="1">
    <citation type="submission" date="2025-08" db="UniProtKB">
        <authorList>
            <consortium name="RefSeq"/>
        </authorList>
    </citation>
    <scope>IDENTIFICATION</scope>
    <source>
        <tissue evidence="10">Testes</tissue>
    </source>
</reference>
<keyword evidence="5 8" id="KW-0472">Membrane</keyword>
<keyword evidence="2" id="KW-0813">Transport</keyword>
<gene>
    <name evidence="10" type="primary">LOC100372315</name>
</gene>
<feature type="region of interest" description="Disordered" evidence="7">
    <location>
        <begin position="1"/>
        <end position="31"/>
    </location>
</feature>
<dbReference type="SUPFAM" id="SSF103473">
    <property type="entry name" value="MFS general substrate transporter"/>
    <property type="match status" value="1"/>
</dbReference>
<dbReference type="InterPro" id="IPR011701">
    <property type="entry name" value="MFS"/>
</dbReference>
<dbReference type="RefSeq" id="XP_002733733.1">
    <property type="nucleotide sequence ID" value="XM_002733687.1"/>
</dbReference>
<feature type="transmembrane region" description="Helical" evidence="8">
    <location>
        <begin position="305"/>
        <end position="324"/>
    </location>
</feature>
<feature type="compositionally biased region" description="Low complexity" evidence="7">
    <location>
        <begin position="1"/>
        <end position="23"/>
    </location>
</feature>
<comment type="subcellular location">
    <subcellularLocation>
        <location evidence="1">Membrane</location>
        <topology evidence="1">Multi-pass membrane protein</topology>
    </subcellularLocation>
</comment>
<feature type="compositionally biased region" description="Basic and acidic residues" evidence="7">
    <location>
        <begin position="59"/>
        <end position="73"/>
    </location>
</feature>
<evidence type="ECO:0000313" key="10">
    <source>
        <dbReference type="RefSeq" id="XP_002733733.1"/>
    </source>
</evidence>
<sequence length="646" mass="71082">MASPTISSSPSSHSRPIPSRRLSNVVSPHGTYNTSYGSYSSSLTMSMKGPYLRPRRISARQEEHGGDTPDIYRRRTGRHSSIRTSFSHPPHDITPIEKVPSHVTYEQFTPHEPPHRSFWKLVCLSAIVFGTQYCFATETALATPILLKIGLPKQLYSLNWFIGPVLGLIFQPLLGSLSDRCRCNWGRRRPFILALCIGVLIGLTLVLNGAVIGKLVEHSDTYTTWSIVFTIIGVVILDFSADSVDCPHRAYIVDSCNADDIERGMNIRALLTGLGGGLGYIMGGIDWDSTFFGGWFGYNAHIRVVYIFNMVVCVITFTLTLFSVKEIPLSQVLSQHLDNNMTDDERPLLSGGDPGNIQDGGCIRPYGSFSNGEISKQTGDHSKQSNRDHASMISTPFEDKLIQDEPFTDTSILTLLKSIVKMPRELFILCCNHFLSEIAYLTVLLFFTDYMAQQVYKGDPNAPEGSPEHQAYDDGVKMGCWGMCIFAFSAAIYSVILDRLIGRLSLRTLYVGGELIFAVGTGLQAIFHNSVAATLVLCSTFGVMYTTIATLPFIILARFHESEDYVNRGRVQRGLATDTACLQCQLFLAQIILSAILGPISNAAGTHLVTVLTASAAAFCAAFFSALFVVYEINPKPSEHSQSVQG</sequence>
<proteinExistence type="inferred from homology"/>
<dbReference type="GeneID" id="100372315"/>
<feature type="transmembrane region" description="Helical" evidence="8">
    <location>
        <begin position="580"/>
        <end position="601"/>
    </location>
</feature>
<feature type="transmembrane region" description="Helical" evidence="8">
    <location>
        <begin position="158"/>
        <end position="178"/>
    </location>
</feature>
<evidence type="ECO:0000313" key="9">
    <source>
        <dbReference type="Proteomes" id="UP000694865"/>
    </source>
</evidence>
<feature type="region of interest" description="Disordered" evidence="7">
    <location>
        <begin position="55"/>
        <end position="87"/>
    </location>
</feature>
<evidence type="ECO:0000256" key="7">
    <source>
        <dbReference type="SAM" id="MobiDB-lite"/>
    </source>
</evidence>
<feature type="transmembrane region" description="Helical" evidence="8">
    <location>
        <begin position="476"/>
        <end position="496"/>
    </location>
</feature>
<dbReference type="PANTHER" id="PTHR19432:SF96">
    <property type="entry name" value="MAJOR FACILITATOR SUPERFAMILY (MFS) PROFILE DOMAIN-CONTAINING PROTEIN"/>
    <property type="match status" value="1"/>
</dbReference>
<keyword evidence="9" id="KW-1185">Reference proteome</keyword>
<protein>
    <submittedName>
        <fullName evidence="10">Proton-associated sugar transporter A-like</fullName>
    </submittedName>
</protein>
<dbReference type="Pfam" id="PF07690">
    <property type="entry name" value="MFS_1"/>
    <property type="match status" value="1"/>
</dbReference>
<feature type="transmembrane region" description="Helical" evidence="8">
    <location>
        <begin position="508"/>
        <end position="527"/>
    </location>
</feature>
<keyword evidence="3 8" id="KW-0812">Transmembrane</keyword>
<dbReference type="Proteomes" id="UP000694865">
    <property type="component" value="Unplaced"/>
</dbReference>
<comment type="similarity">
    <text evidence="6">Belongs to the glycoside-pentoside-hexuronide (GPH) cation symporter transporter (TC 2.A.2) family.</text>
</comment>
<evidence type="ECO:0000256" key="3">
    <source>
        <dbReference type="ARBA" id="ARBA00022692"/>
    </source>
</evidence>
<dbReference type="CDD" id="cd17313">
    <property type="entry name" value="MFS_SLC45_SUC"/>
    <property type="match status" value="1"/>
</dbReference>
<keyword evidence="4 8" id="KW-1133">Transmembrane helix</keyword>
<dbReference type="InterPro" id="IPR036259">
    <property type="entry name" value="MFS_trans_sf"/>
</dbReference>
<feature type="transmembrane region" description="Helical" evidence="8">
    <location>
        <begin position="224"/>
        <end position="244"/>
    </location>
</feature>
<evidence type="ECO:0000256" key="6">
    <source>
        <dbReference type="ARBA" id="ARBA00038193"/>
    </source>
</evidence>
<evidence type="ECO:0000256" key="4">
    <source>
        <dbReference type="ARBA" id="ARBA00022989"/>
    </source>
</evidence>
<evidence type="ECO:0000256" key="1">
    <source>
        <dbReference type="ARBA" id="ARBA00004141"/>
    </source>
</evidence>
<accession>A0ABM0GNB2</accession>
<evidence type="ECO:0000256" key="2">
    <source>
        <dbReference type="ARBA" id="ARBA00022448"/>
    </source>
</evidence>
<dbReference type="PANTHER" id="PTHR19432">
    <property type="entry name" value="SUGAR TRANSPORTER"/>
    <property type="match status" value="1"/>
</dbReference>
<feature type="transmembrane region" description="Helical" evidence="8">
    <location>
        <begin position="607"/>
        <end position="631"/>
    </location>
</feature>
<organism evidence="9 10">
    <name type="scientific">Saccoglossus kowalevskii</name>
    <name type="common">Acorn worm</name>
    <dbReference type="NCBI Taxonomy" id="10224"/>
    <lineage>
        <taxon>Eukaryota</taxon>
        <taxon>Metazoa</taxon>
        <taxon>Hemichordata</taxon>
        <taxon>Enteropneusta</taxon>
        <taxon>Harrimaniidae</taxon>
        <taxon>Saccoglossus</taxon>
    </lineage>
</organism>
<feature type="transmembrane region" description="Helical" evidence="8">
    <location>
        <begin position="190"/>
        <end position="212"/>
    </location>
</feature>
<name>A0ABM0GNB2_SACKO</name>